<keyword evidence="4" id="KW-1185">Reference proteome</keyword>
<dbReference type="EMBL" id="QKZL01000014">
    <property type="protein sequence ID" value="PZX14316.1"/>
    <property type="molecule type" value="Genomic_DNA"/>
</dbReference>
<dbReference type="RefSeq" id="WP_111538002.1">
    <property type="nucleotide sequence ID" value="NZ_QKZL01000014.1"/>
</dbReference>
<dbReference type="AlphaFoldDB" id="A0A2W7NMD3"/>
<evidence type="ECO:0000256" key="1">
    <source>
        <dbReference type="SAM" id="MobiDB-lite"/>
    </source>
</evidence>
<protein>
    <submittedName>
        <fullName evidence="3">Uncharacterized protein</fullName>
    </submittedName>
</protein>
<dbReference type="Proteomes" id="UP000248916">
    <property type="component" value="Unassembled WGS sequence"/>
</dbReference>
<reference evidence="3 4" key="1">
    <citation type="submission" date="2018-06" db="EMBL/GenBank/DDBJ databases">
        <title>Genomic Encyclopedia of Archaeal and Bacterial Type Strains, Phase II (KMG-II): from individual species to whole genera.</title>
        <authorList>
            <person name="Goeker M."/>
        </authorList>
    </citation>
    <scope>NUCLEOTIDE SEQUENCE [LARGE SCALE GENOMIC DNA]</scope>
    <source>
        <strain evidence="3 4">DSM 22009</strain>
    </source>
</reference>
<feature type="signal peptide" evidence="2">
    <location>
        <begin position="1"/>
        <end position="29"/>
    </location>
</feature>
<feature type="compositionally biased region" description="Low complexity" evidence="1">
    <location>
        <begin position="231"/>
        <end position="252"/>
    </location>
</feature>
<gene>
    <name evidence="3" type="ORF">LX81_02899</name>
</gene>
<evidence type="ECO:0000256" key="2">
    <source>
        <dbReference type="SAM" id="SignalP"/>
    </source>
</evidence>
<dbReference type="OrthoDB" id="8064484at2"/>
<feature type="compositionally biased region" description="Low complexity" evidence="1">
    <location>
        <begin position="80"/>
        <end position="97"/>
    </location>
</feature>
<keyword evidence="2" id="KW-0732">Signal</keyword>
<comment type="caution">
    <text evidence="3">The sequence shown here is derived from an EMBL/GenBank/DDBJ whole genome shotgun (WGS) entry which is preliminary data.</text>
</comment>
<organism evidence="3 4">
    <name type="scientific">Palleronia aestuarii</name>
    <dbReference type="NCBI Taxonomy" id="568105"/>
    <lineage>
        <taxon>Bacteria</taxon>
        <taxon>Pseudomonadati</taxon>
        <taxon>Pseudomonadota</taxon>
        <taxon>Alphaproteobacteria</taxon>
        <taxon>Rhodobacterales</taxon>
        <taxon>Roseobacteraceae</taxon>
        <taxon>Palleronia</taxon>
    </lineage>
</organism>
<proteinExistence type="predicted"/>
<accession>A0A2W7NMD3</accession>
<feature type="chain" id="PRO_5016136818" evidence="2">
    <location>
        <begin position="30"/>
        <end position="268"/>
    </location>
</feature>
<evidence type="ECO:0000313" key="4">
    <source>
        <dbReference type="Proteomes" id="UP000248916"/>
    </source>
</evidence>
<name>A0A2W7NMD3_9RHOB</name>
<feature type="region of interest" description="Disordered" evidence="1">
    <location>
        <begin position="57"/>
        <end position="110"/>
    </location>
</feature>
<evidence type="ECO:0000313" key="3">
    <source>
        <dbReference type="EMBL" id="PZX14316.1"/>
    </source>
</evidence>
<feature type="region of interest" description="Disordered" evidence="1">
    <location>
        <begin position="216"/>
        <end position="268"/>
    </location>
</feature>
<sequence length="268" mass="27204">MTPRTPSRTTLLATTLILASLVPSGSQEAAPGAIPDDHRQDQLDRIEAKLDALLQRLGDGSGAVVDPSATDTDGEDTAMPTPGTGADAADPAPETASEPPPPPIDTPTEAESFAPGAIAVAHAAPTQGQPLGEIPTDSIGGFVYTGGPIQLDDLADRGVRHAGPAGIELQGWLRATEAGRHQLAADLQIRFGTGTISALPCTFSGWLEGQAIGTETREADPWGARGNPCRSPSSSAPSSNPASTASASGSPAPTCPPPATARASKWRC</sequence>